<dbReference type="FunFam" id="3.40.50.300:FF:001471">
    <property type="entry name" value="P-loop containing nucleoside triphosphate hydrolase protein"/>
    <property type="match status" value="1"/>
</dbReference>
<dbReference type="GO" id="GO:0005524">
    <property type="term" value="F:ATP binding"/>
    <property type="evidence" value="ECO:0007669"/>
    <property type="project" value="UniProtKB-KW"/>
</dbReference>
<keyword evidence="4" id="KW-0547">Nucleotide-binding</keyword>
<evidence type="ECO:0000256" key="4">
    <source>
        <dbReference type="ARBA" id="ARBA00022741"/>
    </source>
</evidence>
<dbReference type="EMBL" id="ALBS01000307">
    <property type="protein sequence ID" value="EJT46066.1"/>
    <property type="molecule type" value="Genomic_DNA"/>
</dbReference>
<evidence type="ECO:0000259" key="10">
    <source>
        <dbReference type="PROSITE" id="PS50893"/>
    </source>
</evidence>
<evidence type="ECO:0000256" key="9">
    <source>
        <dbReference type="SAM" id="Phobius"/>
    </source>
</evidence>
<feature type="domain" description="ABC transmembrane type-1" evidence="11">
    <location>
        <begin position="205"/>
        <end position="508"/>
    </location>
</feature>
<evidence type="ECO:0000259" key="11">
    <source>
        <dbReference type="PROSITE" id="PS50929"/>
    </source>
</evidence>
<feature type="transmembrane region" description="Helical" evidence="9">
    <location>
        <begin position="342"/>
        <end position="360"/>
    </location>
</feature>
<proteinExistence type="predicted"/>
<dbReference type="SMART" id="SM00382">
    <property type="entry name" value="AAA"/>
    <property type="match status" value="2"/>
</dbReference>
<dbReference type="Gene3D" id="1.20.1560.10">
    <property type="entry name" value="ABC transporter type 1, transmembrane domain"/>
    <property type="match status" value="2"/>
</dbReference>
<keyword evidence="2" id="KW-0813">Transport</keyword>
<feature type="region of interest" description="Disordered" evidence="8">
    <location>
        <begin position="21"/>
        <end position="91"/>
    </location>
</feature>
<dbReference type="PANTHER" id="PTHR43394">
    <property type="entry name" value="ATP-DEPENDENT PERMEASE MDL1, MITOCHONDRIAL"/>
    <property type="match status" value="1"/>
</dbReference>
<evidence type="ECO:0000313" key="13">
    <source>
        <dbReference type="Proteomes" id="UP000002748"/>
    </source>
</evidence>
<keyword evidence="3 9" id="KW-0812">Transmembrane</keyword>
<feature type="compositionally biased region" description="Basic and acidic residues" evidence="8">
    <location>
        <begin position="21"/>
        <end position="33"/>
    </location>
</feature>
<dbReference type="KEGG" id="tasa:A1Q1_05396"/>
<dbReference type="InterPro" id="IPR017871">
    <property type="entry name" value="ABC_transporter-like_CS"/>
</dbReference>
<feature type="region of interest" description="Disordered" evidence="8">
    <location>
        <begin position="952"/>
        <end position="973"/>
    </location>
</feature>
<feature type="domain" description="ABC transmembrane type-1" evidence="11">
    <location>
        <begin position="1063"/>
        <end position="1346"/>
    </location>
</feature>
<feature type="region of interest" description="Disordered" evidence="8">
    <location>
        <begin position="148"/>
        <end position="176"/>
    </location>
</feature>
<dbReference type="InterPro" id="IPR039421">
    <property type="entry name" value="Type_1_exporter"/>
</dbReference>
<dbReference type="GO" id="GO:0016887">
    <property type="term" value="F:ATP hydrolysis activity"/>
    <property type="evidence" value="ECO:0007669"/>
    <property type="project" value="InterPro"/>
</dbReference>
<evidence type="ECO:0000256" key="6">
    <source>
        <dbReference type="ARBA" id="ARBA00022989"/>
    </source>
</evidence>
<feature type="transmembrane region" description="Helical" evidence="9">
    <location>
        <begin position="253"/>
        <end position="270"/>
    </location>
</feature>
<feature type="transmembrane region" description="Helical" evidence="9">
    <location>
        <begin position="444"/>
        <end position="467"/>
    </location>
</feature>
<evidence type="ECO:0000256" key="1">
    <source>
        <dbReference type="ARBA" id="ARBA00004141"/>
    </source>
</evidence>
<gene>
    <name evidence="12" type="ORF">A1Q1_05396</name>
</gene>
<dbReference type="Gene3D" id="3.40.50.300">
    <property type="entry name" value="P-loop containing nucleotide triphosphate hydrolases"/>
    <property type="match status" value="2"/>
</dbReference>
<evidence type="ECO:0000256" key="2">
    <source>
        <dbReference type="ARBA" id="ARBA00022448"/>
    </source>
</evidence>
<dbReference type="Pfam" id="PF00005">
    <property type="entry name" value="ABC_tran"/>
    <property type="match status" value="2"/>
</dbReference>
<dbReference type="InterPro" id="IPR027417">
    <property type="entry name" value="P-loop_NTPase"/>
</dbReference>
<keyword evidence="6 9" id="KW-1133">Transmembrane helix</keyword>
<dbReference type="GO" id="GO:0090374">
    <property type="term" value="P:oligopeptide export from mitochondrion"/>
    <property type="evidence" value="ECO:0007669"/>
    <property type="project" value="TreeGrafter"/>
</dbReference>
<dbReference type="CDD" id="cd18577">
    <property type="entry name" value="ABC_6TM_Pgp_ABCB1_D1_like"/>
    <property type="match status" value="1"/>
</dbReference>
<evidence type="ECO:0000313" key="12">
    <source>
        <dbReference type="EMBL" id="EJT46066.1"/>
    </source>
</evidence>
<dbReference type="RefSeq" id="XP_014177603.1">
    <property type="nucleotide sequence ID" value="XM_014322128.1"/>
</dbReference>
<dbReference type="GO" id="GO:0005743">
    <property type="term" value="C:mitochondrial inner membrane"/>
    <property type="evidence" value="ECO:0007669"/>
    <property type="project" value="TreeGrafter"/>
</dbReference>
<dbReference type="SUPFAM" id="SSF90123">
    <property type="entry name" value="ABC transporter transmembrane region"/>
    <property type="match status" value="2"/>
</dbReference>
<dbReference type="HOGENOM" id="CLU_000604_17_2_1"/>
<dbReference type="OrthoDB" id="6500128at2759"/>
<dbReference type="PROSITE" id="PS50929">
    <property type="entry name" value="ABC_TM1F"/>
    <property type="match status" value="2"/>
</dbReference>
<sequence>MPPHQRKLEISLPTLIEHTSFHQEGTRTPELRDIVPAQDPLPRPPPRARTLSHGRSQSAPSRFLNNMVRGSRHSRTASDTSQASNGGVESLRRMTDTVLATLRERDSRPEREEVLISAPIPIPAQAYPLDAEPTTPTNAHMSVKDHLALPKGASPKPSPVPSGSGGSSVTDETLVEPPLPPLRPSWVRLYTVASVKERLWCLIPATIFALAAAMVAPYMTTLMGSAFNGMAMFWLSQRTQEDKDKMMKTEREVILKVVIIALANIGFTYAKNALWVTYGELTANRLRRMVFDGVQEKPMEWYDLGMGTAERDETGAVGAAGLMGKFARETDEVRAATGSSSGNTLGGVATFVACLVLALVKQPVLTIVTLSAVPLMLVTGAGTQYIVEPMYHVERRCFAEASTSVERATSAVATVKAQNAQDLEVARFKKEVEGARDSLVKQGYVWATSLGATDFLMFAMYAVGCWYGAKIVADGKAPAAEVLTVIWACLMASMALQGVMPQLTTLTKGNASLASLLSIIQSRDGNYDKRGFRSGPLPHSHTDPNRPRRFRGQFDFQRVSFHYPSRPDVTVLRDITLFLPEGETTFIVGGSGSGKSTIAQLLLRMYKPVRGAISLDNRALENFPDTYTRQHVAAVQQGCILFDMSVHDNVAMGIVGAGADMYGEVRRPEDITRADVVDACRMASIHDFIESLPEGYDTMLGTGGSQLSGGQRQRLAIARARIRDPTVLILDEATSALDATSRVDVFNAIKAWRRGSTTIVITHDLSQITAQDYVYVMAEGVVADHGFRNDLEARAGPFQDMAARQAAQPLPPRDDFEWRPAPAKPLPDPGERRLSRIVGWNMSTVSLRPDLSRPASIASLADLGNVEMQRRNKTPVKVKRAGMILHTTGTPGHARKVSGSSVPRSISQESLVVESDLGHAPAGSPVKQRHSMQPPPSSYNLTRAQKRLSWTSEDLGNGPYRRHSASASTSTVRLHHQESQASLYDASPWRRETSRVSIVSMEDKFDKTDGVEEFELVDVVLGDEKHDAVDSPAETETASGKLPGLTALIRRYYPALPSKPLLWLALFGAVAHGAAIPIYSFYLAQLLALVGTKDSGKIAVQGAVLIALSAGLAAAAWVEHFGGAAVAARWNAQMRADTYARILAQDKGWFDSSANAPAQLTQRLVKDVEDMRNLVAMIVPAILVTCIMIGLGIVWALVVGWQMTLIGISIVPVVGAMYAFAEGAVQRAEERNKGRREAVAKTFFETLANVRGIRGMALEDCFRERFAREATECRSSGFHSALVVSIAQATNAGLPLCAQALLLFVAATFIGNGTMTYPASLQVLTLVLFSLTFSSQMLIFLPLLTKAKVAARDFHCLATLSLVTAESRGDARPTITGDVRFEDVSFAYPERPDVTVLAHFSLSVTRGECVAIVGSSGCGKSTVAALIQRLYEPGSGRVTLDDRPLGSISASWLRRHIGVVSQTANLFDDTVLANLRYGAKVDVPLSEVHDACRAANIHDFIESLPQGYQTKLGENASLISGGQAQRIQIARALIRKPRILILDECTSALDVENQRIILDTIDAISRDCTTFFITHSTEAMKRCDRIVCLQDGRVAEDGSYASLIAKGGTFAQLMRSGEWE</sequence>
<dbReference type="InterPro" id="IPR036640">
    <property type="entry name" value="ABC1_TM_sf"/>
</dbReference>
<comment type="caution">
    <text evidence="12">The sequence shown here is derived from an EMBL/GenBank/DDBJ whole genome shotgun (WGS) entry which is preliminary data.</text>
</comment>
<accession>J5SKA4</accession>
<dbReference type="Pfam" id="PF00664">
    <property type="entry name" value="ABC_membrane"/>
    <property type="match status" value="2"/>
</dbReference>
<feature type="transmembrane region" description="Helical" evidence="9">
    <location>
        <begin position="1323"/>
        <end position="1344"/>
    </location>
</feature>
<feature type="transmembrane region" description="Helical" evidence="9">
    <location>
        <begin position="1204"/>
        <end position="1225"/>
    </location>
</feature>
<feature type="transmembrane region" description="Helical" evidence="9">
    <location>
        <begin position="1061"/>
        <end position="1084"/>
    </location>
</feature>
<feature type="transmembrane region" description="Helical" evidence="9">
    <location>
        <begin position="207"/>
        <end position="233"/>
    </location>
</feature>
<organism evidence="12 13">
    <name type="scientific">Trichosporon asahii var. asahii (strain ATCC 90039 / CBS 2479 / JCM 2466 / KCTC 7840 / NBRC 103889/ NCYC 2677 / UAMH 7654)</name>
    <name type="common">Yeast</name>
    <dbReference type="NCBI Taxonomy" id="1186058"/>
    <lineage>
        <taxon>Eukaryota</taxon>
        <taxon>Fungi</taxon>
        <taxon>Dikarya</taxon>
        <taxon>Basidiomycota</taxon>
        <taxon>Agaricomycotina</taxon>
        <taxon>Tremellomycetes</taxon>
        <taxon>Trichosporonales</taxon>
        <taxon>Trichosporonaceae</taxon>
        <taxon>Trichosporon</taxon>
    </lineage>
</organism>
<feature type="compositionally biased region" description="Polar residues" evidence="8">
    <location>
        <begin position="77"/>
        <end position="87"/>
    </location>
</feature>
<dbReference type="SUPFAM" id="SSF52540">
    <property type="entry name" value="P-loop containing nucleoside triphosphate hydrolases"/>
    <property type="match status" value="2"/>
</dbReference>
<dbReference type="Proteomes" id="UP000002748">
    <property type="component" value="Unassembled WGS sequence"/>
</dbReference>
<feature type="compositionally biased region" description="Polar residues" evidence="8">
    <location>
        <begin position="53"/>
        <end position="64"/>
    </location>
</feature>
<feature type="domain" description="ABC transporter" evidence="10">
    <location>
        <begin position="1379"/>
        <end position="1616"/>
    </location>
</feature>
<dbReference type="VEuPathDB" id="FungiDB:A1Q1_05396"/>
<dbReference type="CDD" id="cd18578">
    <property type="entry name" value="ABC_6TM_Pgp_ABCB1_D2_like"/>
    <property type="match status" value="1"/>
</dbReference>
<evidence type="ECO:0000256" key="3">
    <source>
        <dbReference type="ARBA" id="ARBA00022692"/>
    </source>
</evidence>
<dbReference type="PROSITE" id="PS50893">
    <property type="entry name" value="ABC_TRANSPORTER_2"/>
    <property type="match status" value="2"/>
</dbReference>
<evidence type="ECO:0000256" key="7">
    <source>
        <dbReference type="ARBA" id="ARBA00023136"/>
    </source>
</evidence>
<keyword evidence="5" id="KW-0067">ATP-binding</keyword>
<dbReference type="PROSITE" id="PS00211">
    <property type="entry name" value="ABC_TRANSPORTER_1"/>
    <property type="match status" value="1"/>
</dbReference>
<protein>
    <submittedName>
        <fullName evidence="12">Pheromone transporter</fullName>
    </submittedName>
</protein>
<dbReference type="InterPro" id="IPR011527">
    <property type="entry name" value="ABC1_TM_dom"/>
</dbReference>
<evidence type="ECO:0000256" key="5">
    <source>
        <dbReference type="ARBA" id="ARBA00022840"/>
    </source>
</evidence>
<dbReference type="FunFam" id="3.40.50.300:FF:000967">
    <property type="entry name" value="ABC multidrug transporter mdr4"/>
    <property type="match status" value="1"/>
</dbReference>
<dbReference type="GO" id="GO:0015421">
    <property type="term" value="F:ABC-type oligopeptide transporter activity"/>
    <property type="evidence" value="ECO:0007669"/>
    <property type="project" value="TreeGrafter"/>
</dbReference>
<dbReference type="InterPro" id="IPR003439">
    <property type="entry name" value="ABC_transporter-like_ATP-bd"/>
</dbReference>
<feature type="region of interest" description="Disordered" evidence="8">
    <location>
        <begin position="809"/>
        <end position="831"/>
    </location>
</feature>
<name>J5SKA4_TRIAS</name>
<keyword evidence="7 9" id="KW-0472">Membrane</keyword>
<reference evidence="12 13" key="1">
    <citation type="journal article" date="2012" name="Eukaryot. Cell">
        <title>Draft genome sequence of CBS 2479, the standard type strain of Trichosporon asahii.</title>
        <authorList>
            <person name="Yang R.Y."/>
            <person name="Li H.T."/>
            <person name="Zhu H."/>
            <person name="Zhou G.P."/>
            <person name="Wang M."/>
            <person name="Wang L."/>
        </authorList>
    </citation>
    <scope>NUCLEOTIDE SEQUENCE [LARGE SCALE GENOMIC DNA]</scope>
    <source>
        <strain evidence="13">ATCC 90039 / CBS 2479 / JCM 2466 / KCTC 7840 / NCYC 2677 / UAMH 7654</strain>
    </source>
</reference>
<feature type="domain" description="ABC transporter" evidence="10">
    <location>
        <begin position="554"/>
        <end position="804"/>
    </location>
</feature>
<feature type="transmembrane region" description="Helical" evidence="9">
    <location>
        <begin position="367"/>
        <end position="387"/>
    </location>
</feature>
<feature type="transmembrane region" description="Helical" evidence="9">
    <location>
        <begin position="479"/>
        <end position="500"/>
    </location>
</feature>
<comment type="subcellular location">
    <subcellularLocation>
        <location evidence="1">Membrane</location>
        <topology evidence="1">Multi-pass membrane protein</topology>
    </subcellularLocation>
</comment>
<dbReference type="PANTHER" id="PTHR43394:SF15">
    <property type="entry name" value="ALPHA-FACTOR-TRANSPORTING ATPASE"/>
    <property type="match status" value="1"/>
</dbReference>
<feature type="region of interest" description="Disordered" evidence="8">
    <location>
        <begin position="916"/>
        <end position="940"/>
    </location>
</feature>
<feature type="transmembrane region" description="Helical" evidence="9">
    <location>
        <begin position="1292"/>
        <end position="1311"/>
    </location>
</feature>
<dbReference type="GeneID" id="25988908"/>
<evidence type="ECO:0000256" key="8">
    <source>
        <dbReference type="SAM" id="MobiDB-lite"/>
    </source>
</evidence>
<feature type="transmembrane region" description="Helical" evidence="9">
    <location>
        <begin position="1174"/>
        <end position="1198"/>
    </location>
</feature>
<dbReference type="InterPro" id="IPR003593">
    <property type="entry name" value="AAA+_ATPase"/>
</dbReference>